<sequence>MTLVTNTHNNMKPKDISLWDRIMLRKWYLIETIQKTES</sequence>
<proteinExistence type="predicted"/>
<evidence type="ECO:0000313" key="2">
    <source>
        <dbReference type="EMBL" id="MQL47799.1"/>
    </source>
</evidence>
<protein>
    <recommendedName>
        <fullName evidence="1">Transposase DDE domain-containing protein</fullName>
    </recommendedName>
</protein>
<evidence type="ECO:0000313" key="3">
    <source>
        <dbReference type="Proteomes" id="UP000481739"/>
    </source>
</evidence>
<dbReference type="AlphaFoldDB" id="A0A7C9GMK6"/>
<accession>A0A7C9GMK6</accession>
<name>A0A7C9GMK6_9GAMM</name>
<evidence type="ECO:0000259" key="1">
    <source>
        <dbReference type="Pfam" id="PF13612"/>
    </source>
</evidence>
<feature type="domain" description="Transposase DDE" evidence="1">
    <location>
        <begin position="2"/>
        <end position="35"/>
    </location>
</feature>
<organism evidence="2 3">
    <name type="scientific">Photorhabdus khanii</name>
    <dbReference type="NCBI Taxonomy" id="1004150"/>
    <lineage>
        <taxon>Bacteria</taxon>
        <taxon>Pseudomonadati</taxon>
        <taxon>Pseudomonadota</taxon>
        <taxon>Gammaproteobacteria</taxon>
        <taxon>Enterobacterales</taxon>
        <taxon>Morganellaceae</taxon>
        <taxon>Photorhabdus</taxon>
    </lineage>
</organism>
<dbReference type="EMBL" id="WHZZ01000002">
    <property type="protein sequence ID" value="MQL47799.1"/>
    <property type="molecule type" value="Genomic_DNA"/>
</dbReference>
<reference evidence="2 3" key="1">
    <citation type="journal article" date="2019" name="Nature">
        <title>A new antibiotic selectively kills Gram-negative pathogens.</title>
        <authorList>
            <person name="Imai Y."/>
            <person name="Meyer K.J."/>
            <person name="Iinishi A."/>
            <person name="Favre-Godal Q."/>
            <person name="Green R."/>
            <person name="Manuse S."/>
            <person name="Caboni M."/>
            <person name="Mori M."/>
            <person name="Niles S."/>
            <person name="Ghiglieri M."/>
            <person name="Honrao C."/>
            <person name="Ma X."/>
            <person name="Guo J.J."/>
            <person name="Makriyannis A."/>
            <person name="Linares-Otoya L."/>
            <person name="Boehringer N."/>
            <person name="Wuisan Z.G."/>
            <person name="Kaur H."/>
            <person name="Wu R."/>
            <person name="Mateus A."/>
            <person name="Typas A."/>
            <person name="Savitski M.M."/>
            <person name="Espinoza J.L."/>
            <person name="O'Rourke A."/>
            <person name="Nelson K.E."/>
            <person name="Hiller S."/>
            <person name="Noinaj N."/>
            <person name="Schaeberle T.F."/>
            <person name="D'Onofrio A."/>
            <person name="Lewis K."/>
        </authorList>
    </citation>
    <scope>NUCLEOTIDE SEQUENCE [LARGE SCALE GENOMIC DNA]</scope>
    <source>
        <strain evidence="2 3">HGB 1456</strain>
    </source>
</reference>
<gene>
    <name evidence="2" type="ORF">GEA64_07325</name>
</gene>
<dbReference type="Pfam" id="PF13612">
    <property type="entry name" value="DDE_Tnp_1_3"/>
    <property type="match status" value="1"/>
</dbReference>
<dbReference type="Proteomes" id="UP000481739">
    <property type="component" value="Unassembled WGS sequence"/>
</dbReference>
<dbReference type="InterPro" id="IPR025668">
    <property type="entry name" value="Tnp_DDE_dom"/>
</dbReference>
<comment type="caution">
    <text evidence="2">The sequence shown here is derived from an EMBL/GenBank/DDBJ whole genome shotgun (WGS) entry which is preliminary data.</text>
</comment>